<evidence type="ECO:0000313" key="1">
    <source>
        <dbReference type="EMBL" id="ORX93932.1"/>
    </source>
</evidence>
<organism evidence="1 2">
    <name type="scientific">Clohesyomyces aquaticus</name>
    <dbReference type="NCBI Taxonomy" id="1231657"/>
    <lineage>
        <taxon>Eukaryota</taxon>
        <taxon>Fungi</taxon>
        <taxon>Dikarya</taxon>
        <taxon>Ascomycota</taxon>
        <taxon>Pezizomycotina</taxon>
        <taxon>Dothideomycetes</taxon>
        <taxon>Pleosporomycetidae</taxon>
        <taxon>Pleosporales</taxon>
        <taxon>Lindgomycetaceae</taxon>
        <taxon>Clohesyomyces</taxon>
    </lineage>
</organism>
<sequence length="332" mass="38522">MKTKKTTTPRLRDCKGRFVKRAQKPPAIRTERGDGVLDGRVVKQVGKAVPASPTTLVLPQDKPFRFLDLPGEIRNRIYHYTMQHKRQALVVHLPRRASLRRRKKTSPSHRPWVGLTQVSSQIRREYHPLYLLSQEIGLDLVDTQKYLDTFYPPDITNTASHVGNVTIAVADNVQELEKGEKGVNIWPLLDMWANSHRIEAGFGRYYRNRYVPEVDGEAKDLYRLFGRKVMEGRKCSSMNRLWRHILREKQLAEVRIHRKPANNAAPFLQILFKPEYKQDWMVDDGLAPTSQVPKEWKVNHGFGRMEHFGIKVGVLQTIKSELKSELKFEPED</sequence>
<reference evidence="1 2" key="1">
    <citation type="submission" date="2016-07" db="EMBL/GenBank/DDBJ databases">
        <title>Pervasive Adenine N6-methylation of Active Genes in Fungi.</title>
        <authorList>
            <consortium name="DOE Joint Genome Institute"/>
            <person name="Mondo S.J."/>
            <person name="Dannebaum R.O."/>
            <person name="Kuo R.C."/>
            <person name="Labutti K."/>
            <person name="Haridas S."/>
            <person name="Kuo A."/>
            <person name="Salamov A."/>
            <person name="Ahrendt S.R."/>
            <person name="Lipzen A."/>
            <person name="Sullivan W."/>
            <person name="Andreopoulos W.B."/>
            <person name="Clum A."/>
            <person name="Lindquist E."/>
            <person name="Daum C."/>
            <person name="Ramamoorthy G.K."/>
            <person name="Gryganskyi A."/>
            <person name="Culley D."/>
            <person name="Magnuson J.K."/>
            <person name="James T.Y."/>
            <person name="O'Malley M.A."/>
            <person name="Stajich J.E."/>
            <person name="Spatafora J.W."/>
            <person name="Visel A."/>
            <person name="Grigoriev I.V."/>
        </authorList>
    </citation>
    <scope>NUCLEOTIDE SEQUENCE [LARGE SCALE GENOMIC DNA]</scope>
    <source>
        <strain evidence="1 2">CBS 115471</strain>
    </source>
</reference>
<dbReference type="EMBL" id="MCFA01000323">
    <property type="protein sequence ID" value="ORX93932.1"/>
    <property type="molecule type" value="Genomic_DNA"/>
</dbReference>
<name>A0A1Y1Y7D5_9PLEO</name>
<dbReference type="Proteomes" id="UP000193144">
    <property type="component" value="Unassembled WGS sequence"/>
</dbReference>
<keyword evidence="2" id="KW-1185">Reference proteome</keyword>
<dbReference type="InterPro" id="IPR038883">
    <property type="entry name" value="AN11006-like"/>
</dbReference>
<comment type="caution">
    <text evidence="1">The sequence shown here is derived from an EMBL/GenBank/DDBJ whole genome shotgun (WGS) entry which is preliminary data.</text>
</comment>
<evidence type="ECO:0008006" key="3">
    <source>
        <dbReference type="Google" id="ProtNLM"/>
    </source>
</evidence>
<accession>A0A1Y1Y7D5</accession>
<dbReference type="OrthoDB" id="3795901at2759"/>
<protein>
    <recommendedName>
        <fullName evidence="3">F-box domain-containing protein</fullName>
    </recommendedName>
</protein>
<dbReference type="PANTHER" id="PTHR42085:SF1">
    <property type="entry name" value="F-BOX DOMAIN-CONTAINING PROTEIN"/>
    <property type="match status" value="1"/>
</dbReference>
<dbReference type="AlphaFoldDB" id="A0A1Y1Y7D5"/>
<dbReference type="PANTHER" id="PTHR42085">
    <property type="entry name" value="F-BOX DOMAIN-CONTAINING PROTEIN"/>
    <property type="match status" value="1"/>
</dbReference>
<proteinExistence type="predicted"/>
<evidence type="ECO:0000313" key="2">
    <source>
        <dbReference type="Proteomes" id="UP000193144"/>
    </source>
</evidence>
<gene>
    <name evidence="1" type="ORF">BCR34DRAFT_230087</name>
</gene>